<dbReference type="RefSeq" id="WP_105351036.1">
    <property type="nucleotide sequence ID" value="NZ_PUIB01000003.1"/>
</dbReference>
<dbReference type="OrthoDB" id="212892at2"/>
<feature type="chain" id="PRO_5015714895" description="Glycosyl hydrolases family 2 sugar binding domain-containing protein" evidence="1">
    <location>
        <begin position="24"/>
        <end position="380"/>
    </location>
</feature>
<dbReference type="Proteomes" id="UP000239388">
    <property type="component" value="Unassembled WGS sequence"/>
</dbReference>
<evidence type="ECO:0000313" key="2">
    <source>
        <dbReference type="EMBL" id="PQO42581.1"/>
    </source>
</evidence>
<dbReference type="AlphaFoldDB" id="A0A2S8GEB0"/>
<evidence type="ECO:0000313" key="3">
    <source>
        <dbReference type="Proteomes" id="UP000239388"/>
    </source>
</evidence>
<proteinExistence type="predicted"/>
<organism evidence="2 3">
    <name type="scientific">Blastopirellula marina</name>
    <dbReference type="NCBI Taxonomy" id="124"/>
    <lineage>
        <taxon>Bacteria</taxon>
        <taxon>Pseudomonadati</taxon>
        <taxon>Planctomycetota</taxon>
        <taxon>Planctomycetia</taxon>
        <taxon>Pirellulales</taxon>
        <taxon>Pirellulaceae</taxon>
        <taxon>Blastopirellula</taxon>
    </lineage>
</organism>
<dbReference type="InterPro" id="IPR008979">
    <property type="entry name" value="Galactose-bd-like_sf"/>
</dbReference>
<sequence length="380" mass="41738">MKQRFFLFAAMAILATLTASLPAATIDELTTTVNAIGLDGQGYPEAVEAVQALSKLDAPAIPQILASFDDEKPIAANWLRAAVEAVAQRGRDAGSPLPEATLVAFINDDSHSAKARGVAFQLLKIQDQAAAKQLIPSFENDPSLELRLLAVDRLMQEAKGQAESDQKQAAIATYRQALTASRNANQANDIAKALKDLGEEVDTSEHFGFVKNWHVIAAFDFAKGDGFDAVYPPETEIDLNARYPSKLLDEIKDPAKWQPLTVEPGKRHVDFNQAFAPVKEVVGYAVTTFDSDEAQDVELRWGSPNGTKVWLNGELVGRNRVYHAGDNFDQYMAKVKLKPGENTILVKVVQNEQTQSWTNVWHFDLRVCDHLGTAIRDAKP</sequence>
<evidence type="ECO:0000256" key="1">
    <source>
        <dbReference type="SAM" id="SignalP"/>
    </source>
</evidence>
<comment type="caution">
    <text evidence="2">The sequence shown here is derived from an EMBL/GenBank/DDBJ whole genome shotgun (WGS) entry which is preliminary data.</text>
</comment>
<protein>
    <recommendedName>
        <fullName evidence="4">Glycosyl hydrolases family 2 sugar binding domain-containing protein</fullName>
    </recommendedName>
</protein>
<accession>A0A2S8GEB0</accession>
<reference evidence="2 3" key="1">
    <citation type="submission" date="2018-02" db="EMBL/GenBank/DDBJ databases">
        <title>Comparative genomes isolates from brazilian mangrove.</title>
        <authorList>
            <person name="Araujo J.E."/>
            <person name="Taketani R.G."/>
            <person name="Silva M.C.P."/>
            <person name="Loureco M.V."/>
            <person name="Andreote F.D."/>
        </authorList>
    </citation>
    <scope>NUCLEOTIDE SEQUENCE [LARGE SCALE GENOMIC DNA]</scope>
    <source>
        <strain evidence="2 3">NAP PRIS-MGV</strain>
    </source>
</reference>
<feature type="signal peptide" evidence="1">
    <location>
        <begin position="1"/>
        <end position="23"/>
    </location>
</feature>
<dbReference type="EMBL" id="PUIB01000003">
    <property type="protein sequence ID" value="PQO42581.1"/>
    <property type="molecule type" value="Genomic_DNA"/>
</dbReference>
<evidence type="ECO:0008006" key="4">
    <source>
        <dbReference type="Google" id="ProtNLM"/>
    </source>
</evidence>
<dbReference type="SUPFAM" id="SSF49785">
    <property type="entry name" value="Galactose-binding domain-like"/>
    <property type="match status" value="1"/>
</dbReference>
<gene>
    <name evidence="2" type="ORF">C5Y98_01715</name>
</gene>
<keyword evidence="1" id="KW-0732">Signal</keyword>
<name>A0A2S8GEB0_9BACT</name>
<dbReference type="Gene3D" id="2.60.120.260">
    <property type="entry name" value="Galactose-binding domain-like"/>
    <property type="match status" value="1"/>
</dbReference>